<gene>
    <name evidence="7" type="primary">pgi</name>
    <name evidence="9" type="ORF">CWE09_03725</name>
</gene>
<dbReference type="RefSeq" id="WP_126802667.1">
    <property type="nucleotide sequence ID" value="NZ_PIPL01000001.1"/>
</dbReference>
<dbReference type="Gene3D" id="3.40.50.10490">
    <property type="entry name" value="Glucose-6-phosphate isomerase like protein, domain 1"/>
    <property type="match status" value="2"/>
</dbReference>
<keyword evidence="10" id="KW-1185">Reference proteome</keyword>
<comment type="catalytic activity">
    <reaction evidence="6 7 8">
        <text>alpha-D-glucose 6-phosphate = beta-D-fructose 6-phosphate</text>
        <dbReference type="Rhea" id="RHEA:11816"/>
        <dbReference type="ChEBI" id="CHEBI:57634"/>
        <dbReference type="ChEBI" id="CHEBI:58225"/>
        <dbReference type="EC" id="5.3.1.9"/>
    </reaction>
</comment>
<dbReference type="GO" id="GO:0004347">
    <property type="term" value="F:glucose-6-phosphate isomerase activity"/>
    <property type="evidence" value="ECO:0007669"/>
    <property type="project" value="UniProtKB-UniRule"/>
</dbReference>
<dbReference type="EC" id="5.3.1.9" evidence="7"/>
<dbReference type="GO" id="GO:0006094">
    <property type="term" value="P:gluconeogenesis"/>
    <property type="evidence" value="ECO:0007669"/>
    <property type="project" value="UniProtKB-UniRule"/>
</dbReference>
<dbReference type="InterPro" id="IPR001672">
    <property type="entry name" value="G6P_Isomerase"/>
</dbReference>
<evidence type="ECO:0000256" key="1">
    <source>
        <dbReference type="ARBA" id="ARBA00004926"/>
    </source>
</evidence>
<keyword evidence="5 7" id="KW-0413">Isomerase</keyword>
<keyword evidence="7" id="KW-0963">Cytoplasm</keyword>
<dbReference type="InterPro" id="IPR018189">
    <property type="entry name" value="Phosphoglucose_isomerase_CS"/>
</dbReference>
<feature type="active site" evidence="7">
    <location>
        <position position="353"/>
    </location>
</feature>
<evidence type="ECO:0000256" key="4">
    <source>
        <dbReference type="ARBA" id="ARBA00023152"/>
    </source>
</evidence>
<dbReference type="AlphaFoldDB" id="A0A432W783"/>
<dbReference type="InterPro" id="IPR023096">
    <property type="entry name" value="G6P_Isomerase_C"/>
</dbReference>
<evidence type="ECO:0000256" key="5">
    <source>
        <dbReference type="ARBA" id="ARBA00023235"/>
    </source>
</evidence>
<evidence type="ECO:0000256" key="8">
    <source>
        <dbReference type="RuleBase" id="RU000612"/>
    </source>
</evidence>
<evidence type="ECO:0000256" key="7">
    <source>
        <dbReference type="HAMAP-Rule" id="MF_00473"/>
    </source>
</evidence>
<dbReference type="PROSITE" id="PS00174">
    <property type="entry name" value="P_GLUCOSE_ISOMERASE_2"/>
    <property type="match status" value="1"/>
</dbReference>
<proteinExistence type="inferred from homology"/>
<dbReference type="GO" id="GO:0048029">
    <property type="term" value="F:monosaccharide binding"/>
    <property type="evidence" value="ECO:0007669"/>
    <property type="project" value="TreeGrafter"/>
</dbReference>
<dbReference type="CDD" id="cd05015">
    <property type="entry name" value="SIS_PGI_1"/>
    <property type="match status" value="1"/>
</dbReference>
<dbReference type="EMBL" id="PIPL01000001">
    <property type="protein sequence ID" value="RUO25849.1"/>
    <property type="molecule type" value="Genomic_DNA"/>
</dbReference>
<dbReference type="Proteomes" id="UP000288293">
    <property type="component" value="Unassembled WGS sequence"/>
</dbReference>
<comment type="pathway">
    <text evidence="7">Carbohydrate biosynthesis; gluconeogenesis.</text>
</comment>
<dbReference type="InterPro" id="IPR035476">
    <property type="entry name" value="SIS_PGI_1"/>
</dbReference>
<feature type="active site" description="Proton donor" evidence="7">
    <location>
        <position position="322"/>
    </location>
</feature>
<dbReference type="OrthoDB" id="140919at2"/>
<dbReference type="NCBIfam" id="NF001211">
    <property type="entry name" value="PRK00179.1"/>
    <property type="match status" value="1"/>
</dbReference>
<dbReference type="InterPro" id="IPR035482">
    <property type="entry name" value="SIS_PGI_2"/>
</dbReference>
<dbReference type="Pfam" id="PF00342">
    <property type="entry name" value="PGI"/>
    <property type="match status" value="1"/>
</dbReference>
<dbReference type="GO" id="GO:0006096">
    <property type="term" value="P:glycolytic process"/>
    <property type="evidence" value="ECO:0007669"/>
    <property type="project" value="UniProtKB-UniRule"/>
</dbReference>
<evidence type="ECO:0000256" key="6">
    <source>
        <dbReference type="ARBA" id="ARBA00029321"/>
    </source>
</evidence>
<evidence type="ECO:0000313" key="10">
    <source>
        <dbReference type="Proteomes" id="UP000288293"/>
    </source>
</evidence>
<comment type="subcellular location">
    <subcellularLocation>
        <location evidence="7">Cytoplasm</location>
    </subcellularLocation>
</comment>
<dbReference type="GO" id="GO:0051156">
    <property type="term" value="P:glucose 6-phosphate metabolic process"/>
    <property type="evidence" value="ECO:0007669"/>
    <property type="project" value="TreeGrafter"/>
</dbReference>
<dbReference type="UniPathway" id="UPA00138"/>
<protein>
    <recommendedName>
        <fullName evidence="7">Glucose-6-phosphate isomerase</fullName>
        <shortName evidence="7">GPI</shortName>
        <ecNumber evidence="7">5.3.1.9</ecNumber>
    </recommendedName>
    <alternativeName>
        <fullName evidence="7">Phosphoglucose isomerase</fullName>
        <shortName evidence="7">PGI</shortName>
    </alternativeName>
    <alternativeName>
        <fullName evidence="7">Phosphohexose isomerase</fullName>
        <shortName evidence="7">PHI</shortName>
    </alternativeName>
</protein>
<name>A0A432W783_9GAMM</name>
<dbReference type="GO" id="GO:0005829">
    <property type="term" value="C:cytosol"/>
    <property type="evidence" value="ECO:0007669"/>
    <property type="project" value="TreeGrafter"/>
</dbReference>
<dbReference type="SUPFAM" id="SSF53697">
    <property type="entry name" value="SIS domain"/>
    <property type="match status" value="1"/>
</dbReference>
<sequence length="499" mass="55561">MNKELNTPLRKAHLDGLQLDWSYQFLAPETIENYVKKRLPANFDELREQLLSGSFQNPSEGRSVSHVLSRSVESVVKDVKTSKFATIVRKLRSGNWLGATGKPITDIVNIGVGGSDLGPLMTSFALAEFASDVQQHRIQTHFVSSMDGGQLYAVLPIVDPETTLFIVASKSFGTIDTFANVDTVREWIKPAFANVGKTVTDWLQNHMIGLSANPQRMSDYGIPPAHQITFSQSVGGRFSMWSAIGLSIATTCGLRVFERLLAGAHNMDQHFSSAPLLQNIPMLMAITGLYNREERGINNLAILPYDGRFRHLPSYLQQLDMESNGKQCDFADHPIDYPTGPIIWGGFGPNGQHAFFQHLHQGYDKFSADFVLVRKRQAAKFTESVQQSLARQQDLAVANCLAHRRLMAFGFRGESARDHYPGDNPTNLLAIDELTPETFGALVAAYEHKVFIQGVVWKLNSFDQPGVERGKKIAEDMLLRMQGKSEQVFDESTEAQLKS</sequence>
<evidence type="ECO:0000256" key="2">
    <source>
        <dbReference type="ARBA" id="ARBA00006604"/>
    </source>
</evidence>
<comment type="similarity">
    <text evidence="2 7 8">Belongs to the GPI family.</text>
</comment>
<dbReference type="CDD" id="cd05016">
    <property type="entry name" value="SIS_PGI_2"/>
    <property type="match status" value="1"/>
</dbReference>
<dbReference type="Gene3D" id="1.10.1390.10">
    <property type="match status" value="1"/>
</dbReference>
<keyword evidence="3 7" id="KW-0312">Gluconeogenesis</keyword>
<dbReference type="PANTHER" id="PTHR11469:SF1">
    <property type="entry name" value="GLUCOSE-6-PHOSPHATE ISOMERASE"/>
    <property type="match status" value="1"/>
</dbReference>
<keyword evidence="4 7" id="KW-0324">Glycolysis</keyword>
<dbReference type="UniPathway" id="UPA00109">
    <property type="reaction ID" value="UER00181"/>
</dbReference>
<dbReference type="PRINTS" id="PR00662">
    <property type="entry name" value="G6PISOMERASE"/>
</dbReference>
<comment type="caution">
    <text evidence="9">The sequence shown here is derived from an EMBL/GenBank/DDBJ whole genome shotgun (WGS) entry which is preliminary data.</text>
</comment>
<organism evidence="9 10">
    <name type="scientific">Aliidiomarina minuta</name>
    <dbReference type="NCBI Taxonomy" id="880057"/>
    <lineage>
        <taxon>Bacteria</taxon>
        <taxon>Pseudomonadati</taxon>
        <taxon>Pseudomonadota</taxon>
        <taxon>Gammaproteobacteria</taxon>
        <taxon>Alteromonadales</taxon>
        <taxon>Idiomarinaceae</taxon>
        <taxon>Aliidiomarina</taxon>
    </lineage>
</organism>
<accession>A0A432W783</accession>
<comment type="function">
    <text evidence="7">Catalyzes the reversible isomerization of glucose-6-phosphate to fructose-6-phosphate.</text>
</comment>
<reference evidence="9 10" key="1">
    <citation type="journal article" date="2011" name="Front. Microbiol.">
        <title>Genomic signatures of strain selection and enhancement in Bacillus atrophaeus var. globigii, a historical biowarfare simulant.</title>
        <authorList>
            <person name="Gibbons H.S."/>
            <person name="Broomall S.M."/>
            <person name="McNew L.A."/>
            <person name="Daligault H."/>
            <person name="Chapman C."/>
            <person name="Bruce D."/>
            <person name="Karavis M."/>
            <person name="Krepps M."/>
            <person name="McGregor P.A."/>
            <person name="Hong C."/>
            <person name="Park K.H."/>
            <person name="Akmal A."/>
            <person name="Feldman A."/>
            <person name="Lin J.S."/>
            <person name="Chang W.E."/>
            <person name="Higgs B.W."/>
            <person name="Demirev P."/>
            <person name="Lindquist J."/>
            <person name="Liem A."/>
            <person name="Fochler E."/>
            <person name="Read T.D."/>
            <person name="Tapia R."/>
            <person name="Johnson S."/>
            <person name="Bishop-Lilly K.A."/>
            <person name="Detter C."/>
            <person name="Han C."/>
            <person name="Sozhamannan S."/>
            <person name="Rosenzweig C.N."/>
            <person name="Skowronski E.W."/>
        </authorList>
    </citation>
    <scope>NUCLEOTIDE SEQUENCE [LARGE SCALE GENOMIC DNA]</scope>
    <source>
        <strain evidence="9 10">MLST1</strain>
    </source>
</reference>
<comment type="pathway">
    <text evidence="1 7 8">Carbohydrate degradation; glycolysis; D-glyceraldehyde 3-phosphate and glycerone phosphate from D-glucose: step 2/4.</text>
</comment>
<dbReference type="HAMAP" id="MF_00473">
    <property type="entry name" value="G6P_isomerase"/>
    <property type="match status" value="1"/>
</dbReference>
<evidence type="ECO:0000313" key="9">
    <source>
        <dbReference type="EMBL" id="RUO25849.1"/>
    </source>
</evidence>
<dbReference type="PANTHER" id="PTHR11469">
    <property type="entry name" value="GLUCOSE-6-PHOSPHATE ISOMERASE"/>
    <property type="match status" value="1"/>
</dbReference>
<dbReference type="PROSITE" id="PS51463">
    <property type="entry name" value="P_GLUCOSE_ISOMERASE_3"/>
    <property type="match status" value="1"/>
</dbReference>
<dbReference type="GO" id="GO:0097367">
    <property type="term" value="F:carbohydrate derivative binding"/>
    <property type="evidence" value="ECO:0007669"/>
    <property type="project" value="InterPro"/>
</dbReference>
<dbReference type="InterPro" id="IPR046348">
    <property type="entry name" value="SIS_dom_sf"/>
</dbReference>
<feature type="active site" evidence="7">
    <location>
        <position position="471"/>
    </location>
</feature>
<evidence type="ECO:0000256" key="3">
    <source>
        <dbReference type="ARBA" id="ARBA00022432"/>
    </source>
</evidence>